<proteinExistence type="predicted"/>
<keyword evidence="3" id="KW-1185">Reference proteome</keyword>
<dbReference type="InterPro" id="IPR029058">
    <property type="entry name" value="AB_hydrolase_fold"/>
</dbReference>
<dbReference type="PANTHER" id="PTHR43433:SF5">
    <property type="entry name" value="AB HYDROLASE-1 DOMAIN-CONTAINING PROTEIN"/>
    <property type="match status" value="1"/>
</dbReference>
<name>A0A1I5M2D4_9EURY</name>
<evidence type="ECO:0000259" key="1">
    <source>
        <dbReference type="Pfam" id="PF00561"/>
    </source>
</evidence>
<reference evidence="3" key="1">
    <citation type="submission" date="2016-10" db="EMBL/GenBank/DDBJ databases">
        <authorList>
            <person name="Varghese N."/>
            <person name="Submissions S."/>
        </authorList>
    </citation>
    <scope>NUCLEOTIDE SEQUENCE [LARGE SCALE GENOMIC DNA]</scope>
    <source>
        <strain evidence="3">CGMCC 1.10329</strain>
    </source>
</reference>
<dbReference type="RefSeq" id="WP_074874401.1">
    <property type="nucleotide sequence ID" value="NZ_FOXI01000001.1"/>
</dbReference>
<evidence type="ECO:0000313" key="3">
    <source>
        <dbReference type="Proteomes" id="UP000183769"/>
    </source>
</evidence>
<dbReference type="AlphaFoldDB" id="A0A1I5M2D4"/>
<sequence>MPTAHNGDVALSYDREGPKSAPTVVFVEGLGYGTWMWQFQRDPLSETYDTIVFDNRGTGDSDCPEGPYTIAEMAGDLAAVLDDAGVEEAHVVGASMGGMIAQRFALDDDRARSLALLCTSHGGEDAVPVPEETQAFMFDVPEDADEREAIRYKMTPAISDGFAEEHPDLVERIVDWRLDSDASEAGRTAQAAAVQAFDASDELDELSVPTLIMHGTDDEVLPVENAHALAERLPHAELELFEGGPHLFFVEQPDAVADRLRTFLDAHAR</sequence>
<evidence type="ECO:0000313" key="2">
    <source>
        <dbReference type="EMBL" id="SFP03116.1"/>
    </source>
</evidence>
<dbReference type="SUPFAM" id="SSF53474">
    <property type="entry name" value="alpha/beta-Hydrolases"/>
    <property type="match status" value="1"/>
</dbReference>
<dbReference type="Pfam" id="PF00561">
    <property type="entry name" value="Abhydrolase_1"/>
    <property type="match status" value="1"/>
</dbReference>
<dbReference type="PANTHER" id="PTHR43433">
    <property type="entry name" value="HYDROLASE, ALPHA/BETA FOLD FAMILY PROTEIN"/>
    <property type="match status" value="1"/>
</dbReference>
<dbReference type="OrthoDB" id="299757at2157"/>
<dbReference type="InterPro" id="IPR050471">
    <property type="entry name" value="AB_hydrolase"/>
</dbReference>
<feature type="domain" description="AB hydrolase-1" evidence="1">
    <location>
        <begin position="22"/>
        <end position="252"/>
    </location>
</feature>
<dbReference type="EMBL" id="FOXI01000001">
    <property type="protein sequence ID" value="SFP03116.1"/>
    <property type="molecule type" value="Genomic_DNA"/>
</dbReference>
<organism evidence="2 3">
    <name type="scientific">Halolamina pelagica</name>
    <dbReference type="NCBI Taxonomy" id="699431"/>
    <lineage>
        <taxon>Archaea</taxon>
        <taxon>Methanobacteriati</taxon>
        <taxon>Methanobacteriota</taxon>
        <taxon>Stenosarchaea group</taxon>
        <taxon>Halobacteria</taxon>
        <taxon>Halobacteriales</taxon>
        <taxon>Haloferacaceae</taxon>
    </lineage>
</organism>
<dbReference type="Proteomes" id="UP000183769">
    <property type="component" value="Unassembled WGS sequence"/>
</dbReference>
<accession>A0A1I5M2D4</accession>
<dbReference type="PRINTS" id="PR00111">
    <property type="entry name" value="ABHYDROLASE"/>
</dbReference>
<dbReference type="Gene3D" id="3.40.50.1820">
    <property type="entry name" value="alpha/beta hydrolase"/>
    <property type="match status" value="1"/>
</dbReference>
<protein>
    <submittedName>
        <fullName evidence="2">Pimeloyl-ACP methyl ester carboxylesterase</fullName>
    </submittedName>
</protein>
<gene>
    <name evidence="2" type="ORF">SAMN05216277_10136</name>
</gene>
<dbReference type="InterPro" id="IPR000073">
    <property type="entry name" value="AB_hydrolase_1"/>
</dbReference>